<reference evidence="1" key="1">
    <citation type="submission" date="2023-10" db="EMBL/GenBank/DDBJ databases">
        <title>Amphibacter perezi, gen. nov., sp. nov. a novel taxa of the family Comamonadaceae, class Betaproteobacteria isolated from the skin microbiota of Pelophylax perezi from different populations.</title>
        <authorList>
            <person name="Costa S."/>
            <person name="Proenca D.N."/>
            <person name="Lopes I."/>
            <person name="Morais P.V."/>
        </authorList>
    </citation>
    <scope>NUCLEOTIDE SEQUENCE</scope>
    <source>
        <strain evidence="1">SL12-8</strain>
    </source>
</reference>
<dbReference type="Proteomes" id="UP001364695">
    <property type="component" value="Unassembled WGS sequence"/>
</dbReference>
<accession>A0ACC6P1V3</accession>
<organism evidence="1 2">
    <name type="scientific">Amphibiibacter pelophylacis</name>
    <dbReference type="NCBI Taxonomy" id="1799477"/>
    <lineage>
        <taxon>Bacteria</taxon>
        <taxon>Pseudomonadati</taxon>
        <taxon>Pseudomonadota</taxon>
        <taxon>Betaproteobacteria</taxon>
        <taxon>Burkholderiales</taxon>
        <taxon>Sphaerotilaceae</taxon>
        <taxon>Amphibiibacter</taxon>
    </lineage>
</organism>
<dbReference type="EMBL" id="JAWDIE010000009">
    <property type="protein sequence ID" value="MEJ7138211.1"/>
    <property type="molecule type" value="Genomic_DNA"/>
</dbReference>
<evidence type="ECO:0000313" key="1">
    <source>
        <dbReference type="EMBL" id="MEJ7138211.1"/>
    </source>
</evidence>
<evidence type="ECO:0000313" key="2">
    <source>
        <dbReference type="Proteomes" id="UP001364695"/>
    </source>
</evidence>
<gene>
    <name evidence="1" type="primary">rfaH</name>
    <name evidence="1" type="ORF">RV045_07180</name>
</gene>
<sequence length="181" mass="20373">MSETATAPGTAESTATLTTFWYLVHTKPRQETIALTNLERQGYACYLPQMRIERVRRGKALVVTEAMFPRYLFIQLDSSDQAKSWAPIRSTLGVSQLVRFGTQTARVDDALVDLLREREQARPLEALFHSGETVVITRGPFAGIEAIYQTADAERRALILLEIMSRKVEMRVDAGDLARVE</sequence>
<proteinExistence type="predicted"/>
<name>A0ACC6P1V3_9BURK</name>
<comment type="caution">
    <text evidence="1">The sequence shown here is derived from an EMBL/GenBank/DDBJ whole genome shotgun (WGS) entry which is preliminary data.</text>
</comment>
<protein>
    <submittedName>
        <fullName evidence="1">Transcription/translation regulatory transformer protein RfaH</fullName>
    </submittedName>
</protein>
<keyword evidence="2" id="KW-1185">Reference proteome</keyword>